<dbReference type="STRING" id="3708.A0A078IW53"/>
<feature type="non-terminal residue" evidence="2">
    <location>
        <position position="1"/>
    </location>
</feature>
<evidence type="ECO:0000313" key="2">
    <source>
        <dbReference type="EMBL" id="CDY54241.1"/>
    </source>
</evidence>
<dbReference type="AlphaFoldDB" id="A0A078IW53"/>
<feature type="transmembrane region" description="Helical" evidence="1">
    <location>
        <begin position="6"/>
        <end position="29"/>
    </location>
</feature>
<evidence type="ECO:0000256" key="1">
    <source>
        <dbReference type="SAM" id="Phobius"/>
    </source>
</evidence>
<evidence type="ECO:0000313" key="3">
    <source>
        <dbReference type="Proteomes" id="UP000028999"/>
    </source>
</evidence>
<dbReference type="Gramene" id="CDY54241">
    <property type="protein sequence ID" value="CDY54241"/>
    <property type="gene ID" value="GSBRNA2T00013641001"/>
</dbReference>
<keyword evidence="1" id="KW-0812">Transmembrane</keyword>
<dbReference type="Proteomes" id="UP000028999">
    <property type="component" value="Unassembled WGS sequence"/>
</dbReference>
<sequence>SSFIISLIFYLVQVLLMSPKTSFLIYYVLFRFALQGQISEKLAIRSLRDGHSPHGDQIPWKFCEDLVFPTLHV</sequence>
<proteinExistence type="predicted"/>
<keyword evidence="1" id="KW-1133">Transmembrane helix</keyword>
<dbReference type="PaxDb" id="3708-A0A078IW53"/>
<accession>A0A078IW53</accession>
<gene>
    <name evidence="2" type="primary">BnaC08g49980D</name>
    <name evidence="2" type="ORF">GSBRNA2T00013641001</name>
</gene>
<keyword evidence="1" id="KW-0472">Membrane</keyword>
<name>A0A078IW53_BRANA</name>
<dbReference type="EMBL" id="LK033293">
    <property type="protein sequence ID" value="CDY54241.1"/>
    <property type="molecule type" value="Genomic_DNA"/>
</dbReference>
<protein>
    <submittedName>
        <fullName evidence="2">BnaC08g49980D protein</fullName>
    </submittedName>
</protein>
<keyword evidence="3" id="KW-1185">Reference proteome</keyword>
<organism evidence="2 3">
    <name type="scientific">Brassica napus</name>
    <name type="common">Rape</name>
    <dbReference type="NCBI Taxonomy" id="3708"/>
    <lineage>
        <taxon>Eukaryota</taxon>
        <taxon>Viridiplantae</taxon>
        <taxon>Streptophyta</taxon>
        <taxon>Embryophyta</taxon>
        <taxon>Tracheophyta</taxon>
        <taxon>Spermatophyta</taxon>
        <taxon>Magnoliopsida</taxon>
        <taxon>eudicotyledons</taxon>
        <taxon>Gunneridae</taxon>
        <taxon>Pentapetalae</taxon>
        <taxon>rosids</taxon>
        <taxon>malvids</taxon>
        <taxon>Brassicales</taxon>
        <taxon>Brassicaceae</taxon>
        <taxon>Brassiceae</taxon>
        <taxon>Brassica</taxon>
    </lineage>
</organism>
<reference evidence="2 3" key="1">
    <citation type="journal article" date="2014" name="Science">
        <title>Plant genetics. Early allopolyploid evolution in the post-Neolithic Brassica napus oilseed genome.</title>
        <authorList>
            <person name="Chalhoub B."/>
            <person name="Denoeud F."/>
            <person name="Liu S."/>
            <person name="Parkin I.A."/>
            <person name="Tang H."/>
            <person name="Wang X."/>
            <person name="Chiquet J."/>
            <person name="Belcram H."/>
            <person name="Tong C."/>
            <person name="Samans B."/>
            <person name="Correa M."/>
            <person name="Da Silva C."/>
            <person name="Just J."/>
            <person name="Falentin C."/>
            <person name="Koh C.S."/>
            <person name="Le Clainche I."/>
            <person name="Bernard M."/>
            <person name="Bento P."/>
            <person name="Noel B."/>
            <person name="Labadie K."/>
            <person name="Alberti A."/>
            <person name="Charles M."/>
            <person name="Arnaud D."/>
            <person name="Guo H."/>
            <person name="Daviaud C."/>
            <person name="Alamery S."/>
            <person name="Jabbari K."/>
            <person name="Zhao M."/>
            <person name="Edger P.P."/>
            <person name="Chelaifa H."/>
            <person name="Tack D."/>
            <person name="Lassalle G."/>
            <person name="Mestiri I."/>
            <person name="Schnel N."/>
            <person name="Le Paslier M.C."/>
            <person name="Fan G."/>
            <person name="Renault V."/>
            <person name="Bayer P.E."/>
            <person name="Golicz A.A."/>
            <person name="Manoli S."/>
            <person name="Lee T.H."/>
            <person name="Thi V.H."/>
            <person name="Chalabi S."/>
            <person name="Hu Q."/>
            <person name="Fan C."/>
            <person name="Tollenaere R."/>
            <person name="Lu Y."/>
            <person name="Battail C."/>
            <person name="Shen J."/>
            <person name="Sidebottom C.H."/>
            <person name="Wang X."/>
            <person name="Canaguier A."/>
            <person name="Chauveau A."/>
            <person name="Berard A."/>
            <person name="Deniot G."/>
            <person name="Guan M."/>
            <person name="Liu Z."/>
            <person name="Sun F."/>
            <person name="Lim Y.P."/>
            <person name="Lyons E."/>
            <person name="Town C.D."/>
            <person name="Bancroft I."/>
            <person name="Wang X."/>
            <person name="Meng J."/>
            <person name="Ma J."/>
            <person name="Pires J.C."/>
            <person name="King G.J."/>
            <person name="Brunel D."/>
            <person name="Delourme R."/>
            <person name="Renard M."/>
            <person name="Aury J.M."/>
            <person name="Adams K.L."/>
            <person name="Batley J."/>
            <person name="Snowdon R.J."/>
            <person name="Tost J."/>
            <person name="Edwards D."/>
            <person name="Zhou Y."/>
            <person name="Hua W."/>
            <person name="Sharpe A.G."/>
            <person name="Paterson A.H."/>
            <person name="Guan C."/>
            <person name="Wincker P."/>
        </authorList>
    </citation>
    <scope>NUCLEOTIDE SEQUENCE [LARGE SCALE GENOMIC DNA]</scope>
    <source>
        <strain evidence="3">cv. Darmor-bzh</strain>
    </source>
</reference>